<reference evidence="1 2" key="1">
    <citation type="journal article" date="2006" name="Science">
        <title>Phytophthora genome sequences uncover evolutionary origins and mechanisms of pathogenesis.</title>
        <authorList>
            <person name="Tyler B.M."/>
            <person name="Tripathy S."/>
            <person name="Zhang X."/>
            <person name="Dehal P."/>
            <person name="Jiang R.H."/>
            <person name="Aerts A."/>
            <person name="Arredondo F.D."/>
            <person name="Baxter L."/>
            <person name="Bensasson D."/>
            <person name="Beynon J.L."/>
            <person name="Chapman J."/>
            <person name="Damasceno C.M."/>
            <person name="Dorrance A.E."/>
            <person name="Dou D."/>
            <person name="Dickerman A.W."/>
            <person name="Dubchak I.L."/>
            <person name="Garbelotto M."/>
            <person name="Gijzen M."/>
            <person name="Gordon S.G."/>
            <person name="Govers F."/>
            <person name="Grunwald N.J."/>
            <person name="Huang W."/>
            <person name="Ivors K.L."/>
            <person name="Jones R.W."/>
            <person name="Kamoun S."/>
            <person name="Krampis K."/>
            <person name="Lamour K.H."/>
            <person name="Lee M.K."/>
            <person name="McDonald W.H."/>
            <person name="Medina M."/>
            <person name="Meijer H.J."/>
            <person name="Nordberg E.K."/>
            <person name="Maclean D.J."/>
            <person name="Ospina-Giraldo M.D."/>
            <person name="Morris P.F."/>
            <person name="Phuntumart V."/>
            <person name="Putnam N.H."/>
            <person name="Rash S."/>
            <person name="Rose J.K."/>
            <person name="Sakihama Y."/>
            <person name="Salamov A.A."/>
            <person name="Savidor A."/>
            <person name="Scheuring C.F."/>
            <person name="Smith B.M."/>
            <person name="Sobral B.W."/>
            <person name="Terry A."/>
            <person name="Torto-Alalibo T.A."/>
            <person name="Win J."/>
            <person name="Xu Z."/>
            <person name="Zhang H."/>
            <person name="Grigoriev I.V."/>
            <person name="Rokhsar D.S."/>
            <person name="Boore J.L."/>
        </authorList>
    </citation>
    <scope>NUCLEOTIDE SEQUENCE [LARGE SCALE GENOMIC DNA]</scope>
    <source>
        <strain evidence="1 2">P6497</strain>
    </source>
</reference>
<sequence>MVTALCTGSQERKQELKDILASLVYADSEHQYKRCKLLLLNRLDDRKDHPLYKYFIKKWDGITDEWVSYLRTDVPHLGNHTNNRIEAKWAKLKDLIRPSASVDVCIATLIGLQGI</sequence>
<dbReference type="EMBL" id="JH159160">
    <property type="protein sequence ID" value="EGZ09033.1"/>
    <property type="molecule type" value="Genomic_DNA"/>
</dbReference>
<evidence type="ECO:0000313" key="1">
    <source>
        <dbReference type="EMBL" id="EGZ09033.1"/>
    </source>
</evidence>
<dbReference type="AlphaFoldDB" id="G5A6S8"/>
<dbReference type="Proteomes" id="UP000002640">
    <property type="component" value="Unassembled WGS sequence"/>
</dbReference>
<dbReference type="PANTHER" id="PTHR31569:SF4">
    <property type="entry name" value="SWIM-TYPE DOMAIN-CONTAINING PROTEIN"/>
    <property type="match status" value="1"/>
</dbReference>
<dbReference type="InterPro" id="IPR052579">
    <property type="entry name" value="Zinc_finger_SWIM"/>
</dbReference>
<evidence type="ECO:0000313" key="2">
    <source>
        <dbReference type="Proteomes" id="UP000002640"/>
    </source>
</evidence>
<organism evidence="1 2">
    <name type="scientific">Phytophthora sojae (strain P6497)</name>
    <name type="common">Soybean stem and root rot agent</name>
    <name type="synonym">Phytophthora megasperma f. sp. glycines</name>
    <dbReference type="NCBI Taxonomy" id="1094619"/>
    <lineage>
        <taxon>Eukaryota</taxon>
        <taxon>Sar</taxon>
        <taxon>Stramenopiles</taxon>
        <taxon>Oomycota</taxon>
        <taxon>Peronosporomycetes</taxon>
        <taxon>Peronosporales</taxon>
        <taxon>Peronosporaceae</taxon>
        <taxon>Phytophthora</taxon>
    </lineage>
</organism>
<keyword evidence="2" id="KW-1185">Reference proteome</keyword>
<dbReference type="InParanoid" id="G5A6S8"/>
<gene>
    <name evidence="1" type="ORF">PHYSODRAFT_525812</name>
</gene>
<protein>
    <submittedName>
        <fullName evidence="1">Uncharacterized protein</fullName>
    </submittedName>
</protein>
<name>G5A6S8_PHYSP</name>
<proteinExistence type="predicted"/>
<dbReference type="GeneID" id="20660926"/>
<dbReference type="SMR" id="G5A6S8"/>
<dbReference type="KEGG" id="psoj:PHYSODRAFT_525812"/>
<dbReference type="PANTHER" id="PTHR31569">
    <property type="entry name" value="SWIM-TYPE DOMAIN-CONTAINING PROTEIN"/>
    <property type="match status" value="1"/>
</dbReference>
<dbReference type="RefSeq" id="XP_009535666.1">
    <property type="nucleotide sequence ID" value="XM_009537371.1"/>
</dbReference>
<accession>G5A6S8</accession>